<organism evidence="1 2">
    <name type="scientific">Candidatus Uhrbacteria bacterium GW2011_GWF2_46_218</name>
    <dbReference type="NCBI Taxonomy" id="1619001"/>
    <lineage>
        <taxon>Bacteria</taxon>
        <taxon>Candidatus Uhriibacteriota</taxon>
    </lineage>
</organism>
<name>A0A0G1PNN7_9BACT</name>
<protein>
    <submittedName>
        <fullName evidence="1">Uncharacterized protein</fullName>
    </submittedName>
</protein>
<dbReference type="AlphaFoldDB" id="A0A0G1PNN7"/>
<sequence length="201" mass="24046">MISRYMSKYTCESLKRIDIKFLKNEGYLIKNTSKSGMIVWSSCGEETGRADIYVDALNHTLNISYYYRDPWIERTYVSSDILIISTPCHFGGQRYWLKCECERHVEILYAGGVKFKCRHCYDLTYYSQQEYTSKMFAALGKAWKKEEKFKEECSKMRVKFWKGKPTKRYRRWLEKLSQYEESEPIVLQQLEKLIRCLDATE</sequence>
<comment type="caution">
    <text evidence="1">The sequence shown here is derived from an EMBL/GenBank/DDBJ whole genome shotgun (WGS) entry which is preliminary data.</text>
</comment>
<gene>
    <name evidence="1" type="ORF">UX45_C0001G0090</name>
</gene>
<dbReference type="Proteomes" id="UP000034705">
    <property type="component" value="Unassembled WGS sequence"/>
</dbReference>
<evidence type="ECO:0000313" key="1">
    <source>
        <dbReference type="EMBL" id="KKU34381.1"/>
    </source>
</evidence>
<evidence type="ECO:0000313" key="2">
    <source>
        <dbReference type="Proteomes" id="UP000034705"/>
    </source>
</evidence>
<dbReference type="EMBL" id="LCMG01000001">
    <property type="protein sequence ID" value="KKU34381.1"/>
    <property type="molecule type" value="Genomic_DNA"/>
</dbReference>
<accession>A0A0G1PNN7</accession>
<proteinExistence type="predicted"/>
<reference evidence="1 2" key="1">
    <citation type="journal article" date="2015" name="Nature">
        <title>rRNA introns, odd ribosomes, and small enigmatic genomes across a large radiation of phyla.</title>
        <authorList>
            <person name="Brown C.T."/>
            <person name="Hug L.A."/>
            <person name="Thomas B.C."/>
            <person name="Sharon I."/>
            <person name="Castelle C.J."/>
            <person name="Singh A."/>
            <person name="Wilkins M.J."/>
            <person name="Williams K.H."/>
            <person name="Banfield J.F."/>
        </authorList>
    </citation>
    <scope>NUCLEOTIDE SEQUENCE [LARGE SCALE GENOMIC DNA]</scope>
</reference>